<dbReference type="InterPro" id="IPR000620">
    <property type="entry name" value="EamA_dom"/>
</dbReference>
<feature type="transmembrane region" description="Helical" evidence="6">
    <location>
        <begin position="225"/>
        <end position="249"/>
    </location>
</feature>
<feature type="transmembrane region" description="Helical" evidence="6">
    <location>
        <begin position="49"/>
        <end position="66"/>
    </location>
</feature>
<feature type="domain" description="EamA" evidence="7">
    <location>
        <begin position="165"/>
        <end position="298"/>
    </location>
</feature>
<dbReference type="PANTHER" id="PTHR32322">
    <property type="entry name" value="INNER MEMBRANE TRANSPORTER"/>
    <property type="match status" value="1"/>
</dbReference>
<keyword evidence="5 6" id="KW-0472">Membrane</keyword>
<protein>
    <submittedName>
        <fullName evidence="8">DMT family transporter</fullName>
    </submittedName>
</protein>
<feature type="transmembrane region" description="Helical" evidence="6">
    <location>
        <begin position="256"/>
        <end position="276"/>
    </location>
</feature>
<sequence length="304" mass="31925">MSRAAPLAADPTTAQSTDLGLYAVLVLVWGTSWIALHHQLGVVAPEVSLVWRFALAAAIAFALALGRRERLRFPLRRHAGFMLAGVLMYSTNFMLFYHAGAKVPSGLLAVVFALASPINLALGALIFRRPAEMRVLAGAALGVAGVGLLYAPEIRATGFDADALLGLGLSVCGTLCFCLGNMVSSVIQRSVPDVSAAAWGMFYGALWMTLLAALSGATFTVEPTVAYLVSLVWLAAGSSVAAFLAYLALIKRVGAARAGFATVLFPVVALVISSLFEDYRWTALSLAGVVLVAIGNVVALRRRA</sequence>
<evidence type="ECO:0000256" key="5">
    <source>
        <dbReference type="ARBA" id="ARBA00023136"/>
    </source>
</evidence>
<evidence type="ECO:0000313" key="8">
    <source>
        <dbReference type="EMBL" id="MFD1332198.1"/>
    </source>
</evidence>
<comment type="caution">
    <text evidence="8">The sequence shown here is derived from an EMBL/GenBank/DDBJ whole genome shotgun (WGS) entry which is preliminary data.</text>
</comment>
<feature type="transmembrane region" description="Helical" evidence="6">
    <location>
        <begin position="134"/>
        <end position="151"/>
    </location>
</feature>
<keyword evidence="4 6" id="KW-1133">Transmembrane helix</keyword>
<feature type="transmembrane region" description="Helical" evidence="6">
    <location>
        <begin position="196"/>
        <end position="219"/>
    </location>
</feature>
<evidence type="ECO:0000256" key="3">
    <source>
        <dbReference type="ARBA" id="ARBA00022692"/>
    </source>
</evidence>
<evidence type="ECO:0000256" key="1">
    <source>
        <dbReference type="ARBA" id="ARBA00004141"/>
    </source>
</evidence>
<comment type="subcellular location">
    <subcellularLocation>
        <location evidence="1">Membrane</location>
        <topology evidence="1">Multi-pass membrane protein</topology>
    </subcellularLocation>
</comment>
<evidence type="ECO:0000313" key="9">
    <source>
        <dbReference type="Proteomes" id="UP001597171"/>
    </source>
</evidence>
<feature type="transmembrane region" description="Helical" evidence="6">
    <location>
        <begin position="78"/>
        <end position="100"/>
    </location>
</feature>
<keyword evidence="3 6" id="KW-0812">Transmembrane</keyword>
<evidence type="ECO:0000259" key="7">
    <source>
        <dbReference type="Pfam" id="PF00892"/>
    </source>
</evidence>
<feature type="transmembrane region" description="Helical" evidence="6">
    <location>
        <begin position="106"/>
        <end position="127"/>
    </location>
</feature>
<dbReference type="InterPro" id="IPR050638">
    <property type="entry name" value="AA-Vitamin_Transporters"/>
</dbReference>
<dbReference type="Pfam" id="PF00892">
    <property type="entry name" value="EamA"/>
    <property type="match status" value="2"/>
</dbReference>
<reference evidence="9" key="1">
    <citation type="journal article" date="2019" name="Int. J. Syst. Evol. Microbiol.">
        <title>The Global Catalogue of Microorganisms (GCM) 10K type strain sequencing project: providing services to taxonomists for standard genome sequencing and annotation.</title>
        <authorList>
            <consortium name="The Broad Institute Genomics Platform"/>
            <consortium name="The Broad Institute Genome Sequencing Center for Infectious Disease"/>
            <person name="Wu L."/>
            <person name="Ma J."/>
        </authorList>
    </citation>
    <scope>NUCLEOTIDE SEQUENCE [LARGE SCALE GENOMIC DNA]</scope>
    <source>
        <strain evidence="9">CCUG 61696</strain>
    </source>
</reference>
<evidence type="ECO:0000256" key="6">
    <source>
        <dbReference type="SAM" id="Phobius"/>
    </source>
</evidence>
<gene>
    <name evidence="8" type="ORF">ACFQ4O_09330</name>
</gene>
<accession>A0ABW3Z7H3</accession>
<dbReference type="SUPFAM" id="SSF103481">
    <property type="entry name" value="Multidrug resistance efflux transporter EmrE"/>
    <property type="match status" value="2"/>
</dbReference>
<feature type="transmembrane region" description="Helical" evidence="6">
    <location>
        <begin position="20"/>
        <end position="37"/>
    </location>
</feature>
<evidence type="ECO:0000256" key="4">
    <source>
        <dbReference type="ARBA" id="ARBA00022989"/>
    </source>
</evidence>
<feature type="transmembrane region" description="Helical" evidence="6">
    <location>
        <begin position="163"/>
        <end position="184"/>
    </location>
</feature>
<name>A0ABW3Z7H3_9HYPH</name>
<keyword evidence="9" id="KW-1185">Reference proteome</keyword>
<dbReference type="PANTHER" id="PTHR32322:SF2">
    <property type="entry name" value="EAMA DOMAIN-CONTAINING PROTEIN"/>
    <property type="match status" value="1"/>
</dbReference>
<organism evidence="8 9">
    <name type="scientific">Methylopila musalis</name>
    <dbReference type="NCBI Taxonomy" id="1134781"/>
    <lineage>
        <taxon>Bacteria</taxon>
        <taxon>Pseudomonadati</taxon>
        <taxon>Pseudomonadota</taxon>
        <taxon>Alphaproteobacteria</taxon>
        <taxon>Hyphomicrobiales</taxon>
        <taxon>Methylopilaceae</taxon>
        <taxon>Methylopila</taxon>
    </lineage>
</organism>
<dbReference type="Proteomes" id="UP001597171">
    <property type="component" value="Unassembled WGS sequence"/>
</dbReference>
<dbReference type="InterPro" id="IPR037185">
    <property type="entry name" value="EmrE-like"/>
</dbReference>
<comment type="similarity">
    <text evidence="2">Belongs to the EamA transporter family.</text>
</comment>
<dbReference type="RefSeq" id="WP_378775423.1">
    <property type="nucleotide sequence ID" value="NZ_JBHTMX010000069.1"/>
</dbReference>
<proteinExistence type="inferred from homology"/>
<feature type="transmembrane region" description="Helical" evidence="6">
    <location>
        <begin position="282"/>
        <end position="300"/>
    </location>
</feature>
<dbReference type="EMBL" id="JBHTMX010000069">
    <property type="protein sequence ID" value="MFD1332198.1"/>
    <property type="molecule type" value="Genomic_DNA"/>
</dbReference>
<evidence type="ECO:0000256" key="2">
    <source>
        <dbReference type="ARBA" id="ARBA00007362"/>
    </source>
</evidence>
<feature type="domain" description="EamA" evidence="7">
    <location>
        <begin position="24"/>
        <end position="150"/>
    </location>
</feature>